<feature type="region of interest" description="Disordered" evidence="1">
    <location>
        <begin position="1"/>
        <end position="118"/>
    </location>
</feature>
<dbReference type="Pfam" id="PF03108">
    <property type="entry name" value="DBD_Tnp_Mut"/>
    <property type="match status" value="1"/>
</dbReference>
<evidence type="ECO:0000313" key="5">
    <source>
        <dbReference type="Proteomes" id="UP001634393"/>
    </source>
</evidence>
<accession>A0ABD3UBK6</accession>
<dbReference type="EMBL" id="JBJXBP010000002">
    <property type="protein sequence ID" value="KAL3846311.1"/>
    <property type="molecule type" value="Genomic_DNA"/>
</dbReference>
<reference evidence="4 5" key="1">
    <citation type="submission" date="2024-12" db="EMBL/GenBank/DDBJ databases">
        <title>The unique morphological basis and parallel evolutionary history of personate flowers in Penstemon.</title>
        <authorList>
            <person name="Depatie T.H."/>
            <person name="Wessinger C.A."/>
        </authorList>
    </citation>
    <scope>NUCLEOTIDE SEQUENCE [LARGE SCALE GENOMIC DNA]</scope>
    <source>
        <strain evidence="4">WTNN_2</strain>
        <tissue evidence="4">Leaf</tissue>
    </source>
</reference>
<evidence type="ECO:0000259" key="2">
    <source>
        <dbReference type="Pfam" id="PF03108"/>
    </source>
</evidence>
<evidence type="ECO:0000259" key="3">
    <source>
        <dbReference type="Pfam" id="PF10551"/>
    </source>
</evidence>
<feature type="compositionally biased region" description="Acidic residues" evidence="1">
    <location>
        <begin position="1"/>
        <end position="14"/>
    </location>
</feature>
<feature type="domain" description="MULE transposase" evidence="3">
    <location>
        <begin position="319"/>
        <end position="412"/>
    </location>
</feature>
<dbReference type="PANTHER" id="PTHR31973">
    <property type="entry name" value="POLYPROTEIN, PUTATIVE-RELATED"/>
    <property type="match status" value="1"/>
</dbReference>
<dbReference type="InterPro" id="IPR004332">
    <property type="entry name" value="Transposase_MuDR"/>
</dbReference>
<feature type="compositionally biased region" description="Acidic residues" evidence="1">
    <location>
        <begin position="39"/>
        <end position="56"/>
    </location>
</feature>
<dbReference type="PANTHER" id="PTHR31973:SF191">
    <property type="entry name" value="OS05G0489400 PROTEIN"/>
    <property type="match status" value="1"/>
</dbReference>
<protein>
    <recommendedName>
        <fullName evidence="6">MULE transposase domain-containing protein</fullName>
    </recommendedName>
</protein>
<sequence length="446" mass="51490">MHSEQQDESDENSVDGDYTQEGNESSDDDALYELNIDRDIEENLDDVIDEAMDENIDENRDEVRDEAMGENRDEVRGENRDKVRDENRDEVRGKKGAKNRGMNIQEDSESDNDSNDHAILSSEDEMDWRCNSEDEDNESHPRFNPANIFQPAFTLGQIFSTKKMFKDAVHSRAINTMRSLKIPTNDKKRIYPKCVAEGCEWHIHCTKIKDENTWIVNEYQPEHNCGMDPHCKNLTSKWLSKRYEKTFRTDPTRGVKGFGLECIRELKVHISKTQAYRRSTVILKQLEECDSNGKRKFDRLYVGFKALRDGFLAGCRPFIGIDGTHLKGPYDGILITAVSVDPNNCLYPIAYAVVWSETKSAWEWFLELLKEDLMIERDDCYTFMSDKQKGLIPAFGKVFPGSDNKFCVRHMIGNMKEAKFKGDEYENALWAVARATTMPDFQKKNG</sequence>
<dbReference type="Pfam" id="PF10551">
    <property type="entry name" value="MULE"/>
    <property type="match status" value="1"/>
</dbReference>
<feature type="compositionally biased region" description="Basic and acidic residues" evidence="1">
    <location>
        <begin position="57"/>
        <end position="93"/>
    </location>
</feature>
<organism evidence="4 5">
    <name type="scientific">Penstemon smallii</name>
    <dbReference type="NCBI Taxonomy" id="265156"/>
    <lineage>
        <taxon>Eukaryota</taxon>
        <taxon>Viridiplantae</taxon>
        <taxon>Streptophyta</taxon>
        <taxon>Embryophyta</taxon>
        <taxon>Tracheophyta</taxon>
        <taxon>Spermatophyta</taxon>
        <taxon>Magnoliopsida</taxon>
        <taxon>eudicotyledons</taxon>
        <taxon>Gunneridae</taxon>
        <taxon>Pentapetalae</taxon>
        <taxon>asterids</taxon>
        <taxon>lamiids</taxon>
        <taxon>Lamiales</taxon>
        <taxon>Plantaginaceae</taxon>
        <taxon>Cheloneae</taxon>
        <taxon>Penstemon</taxon>
    </lineage>
</organism>
<evidence type="ECO:0000313" key="4">
    <source>
        <dbReference type="EMBL" id="KAL3846311.1"/>
    </source>
</evidence>
<evidence type="ECO:0008006" key="6">
    <source>
        <dbReference type="Google" id="ProtNLM"/>
    </source>
</evidence>
<dbReference type="InterPro" id="IPR018289">
    <property type="entry name" value="MULE_transposase_dom"/>
</dbReference>
<comment type="caution">
    <text evidence="4">The sequence shown here is derived from an EMBL/GenBank/DDBJ whole genome shotgun (WGS) entry which is preliminary data.</text>
</comment>
<dbReference type="AlphaFoldDB" id="A0ABD3UBK6"/>
<proteinExistence type="predicted"/>
<keyword evidence="5" id="KW-1185">Reference proteome</keyword>
<name>A0ABD3UBK6_9LAMI</name>
<dbReference type="Proteomes" id="UP001634393">
    <property type="component" value="Unassembled WGS sequence"/>
</dbReference>
<gene>
    <name evidence="4" type="ORF">ACJIZ3_003714</name>
</gene>
<feature type="domain" description="Transposase MuDR plant" evidence="2">
    <location>
        <begin position="154"/>
        <end position="213"/>
    </location>
</feature>
<evidence type="ECO:0000256" key="1">
    <source>
        <dbReference type="SAM" id="MobiDB-lite"/>
    </source>
</evidence>